<dbReference type="EMBL" id="UOFS01000042">
    <property type="protein sequence ID" value="VAX00038.1"/>
    <property type="molecule type" value="Genomic_DNA"/>
</dbReference>
<dbReference type="Gene3D" id="3.40.190.10">
    <property type="entry name" value="Periplasmic binding protein-like II"/>
    <property type="match status" value="2"/>
</dbReference>
<evidence type="ECO:0000256" key="1">
    <source>
        <dbReference type="ARBA" id="ARBA00022729"/>
    </source>
</evidence>
<evidence type="ECO:0000313" key="3">
    <source>
        <dbReference type="EMBL" id="VAX00038.1"/>
    </source>
</evidence>
<evidence type="ECO:0000259" key="2">
    <source>
        <dbReference type="Pfam" id="PF12849"/>
    </source>
</evidence>
<dbReference type="CDD" id="cd13653">
    <property type="entry name" value="PBP2_phosphate_like_1"/>
    <property type="match status" value="1"/>
</dbReference>
<accession>A0A3B1AKT8</accession>
<dbReference type="PANTHER" id="PTHR30570">
    <property type="entry name" value="PERIPLASMIC PHOSPHATE BINDING COMPONENT OF PHOSPHATE ABC TRANSPORTER"/>
    <property type="match status" value="1"/>
</dbReference>
<dbReference type="AlphaFoldDB" id="A0A3B1AKT8"/>
<dbReference type="InterPro" id="IPR050811">
    <property type="entry name" value="Phosphate_ABC_transporter"/>
</dbReference>
<dbReference type="Pfam" id="PF12849">
    <property type="entry name" value="PBP_like_2"/>
    <property type="match status" value="1"/>
</dbReference>
<dbReference type="PANTHER" id="PTHR30570:SF1">
    <property type="entry name" value="PHOSPHATE-BINDING PROTEIN PSTS"/>
    <property type="match status" value="1"/>
</dbReference>
<keyword evidence="1" id="KW-0732">Signal</keyword>
<feature type="domain" description="PBP" evidence="2">
    <location>
        <begin position="42"/>
        <end position="260"/>
    </location>
</feature>
<proteinExistence type="predicted"/>
<dbReference type="SUPFAM" id="SSF53850">
    <property type="entry name" value="Periplasmic binding protein-like II"/>
    <property type="match status" value="1"/>
</dbReference>
<dbReference type="InterPro" id="IPR024370">
    <property type="entry name" value="PBP_domain"/>
</dbReference>
<protein>
    <submittedName>
        <fullName evidence="3">Phosphate ABC transporter, periplasmic phosphate-binding protein PstS (TC 3.A.1.7.1)</fullName>
    </submittedName>
</protein>
<gene>
    <name evidence="3" type="ORF">MNBD_GAMMA22-1100</name>
</gene>
<reference evidence="3" key="1">
    <citation type="submission" date="2018-06" db="EMBL/GenBank/DDBJ databases">
        <authorList>
            <person name="Zhirakovskaya E."/>
        </authorList>
    </citation>
    <scope>NUCLEOTIDE SEQUENCE</scope>
</reference>
<sequence length="298" mass="33036">MLRTLFIFKLSFMVFFSTIGSSYAADASNTLYWAGCGITKKAFMTELAKAYELETGVKIVLQGGGATKGIRKVASGELHIGGACRVALERHPLERKAQQVPVAWDALVVIVNKNNPVETLSLKQLRDIYLGKITNWQELGGLDSEIDLYIRRGNLSGVGRTLRELVFANFNQKFTGAKYVEKSSGPVEKGVVKNRNGIGVTGVSSARRRDVKILKLEGIEPSYANIKSGSYLLYRPLYLVREASKKNQLANQFIKFALSRRGKDIIRNAGTVPYSDALVLVMKQLEQHNRATRAGLHR</sequence>
<organism evidence="3">
    <name type="scientific">hydrothermal vent metagenome</name>
    <dbReference type="NCBI Taxonomy" id="652676"/>
    <lineage>
        <taxon>unclassified sequences</taxon>
        <taxon>metagenomes</taxon>
        <taxon>ecological metagenomes</taxon>
    </lineage>
</organism>
<name>A0A3B1AKT8_9ZZZZ</name>